<dbReference type="InterPro" id="IPR029016">
    <property type="entry name" value="GAF-like_dom_sf"/>
</dbReference>
<evidence type="ECO:0000259" key="1">
    <source>
        <dbReference type="SMART" id="SM00065"/>
    </source>
</evidence>
<feature type="domain" description="GAF" evidence="1">
    <location>
        <begin position="26"/>
        <end position="169"/>
    </location>
</feature>
<dbReference type="RefSeq" id="WP_044220686.1">
    <property type="nucleotide sequence ID" value="NZ_JRYR02000002.1"/>
</dbReference>
<dbReference type="Gene3D" id="3.30.450.40">
    <property type="match status" value="1"/>
</dbReference>
<dbReference type="PANTHER" id="PTHR43102:SF2">
    <property type="entry name" value="GAF DOMAIN-CONTAINING PROTEIN"/>
    <property type="match status" value="1"/>
</dbReference>
<dbReference type="PANTHER" id="PTHR43102">
    <property type="entry name" value="SLR1143 PROTEIN"/>
    <property type="match status" value="1"/>
</dbReference>
<comment type="caution">
    <text evidence="2">The sequence shown here is derived from an EMBL/GenBank/DDBJ whole genome shotgun (WGS) entry which is preliminary data.</text>
</comment>
<organism evidence="2 3">
    <name type="scientific">Flammeovirga pacifica</name>
    <dbReference type="NCBI Taxonomy" id="915059"/>
    <lineage>
        <taxon>Bacteria</taxon>
        <taxon>Pseudomonadati</taxon>
        <taxon>Bacteroidota</taxon>
        <taxon>Cytophagia</taxon>
        <taxon>Cytophagales</taxon>
        <taxon>Flammeovirgaceae</taxon>
        <taxon>Flammeovirga</taxon>
    </lineage>
</organism>
<dbReference type="OrthoDB" id="9811889at2"/>
<dbReference type="EMBL" id="JRYR02000002">
    <property type="protein sequence ID" value="OHX64329.1"/>
    <property type="molecule type" value="Genomic_DNA"/>
</dbReference>
<dbReference type="Gene3D" id="3.30.565.10">
    <property type="entry name" value="Histidine kinase-like ATPase, C-terminal domain"/>
    <property type="match status" value="1"/>
</dbReference>
<evidence type="ECO:0000313" key="3">
    <source>
        <dbReference type="Proteomes" id="UP000179797"/>
    </source>
</evidence>
<name>A0A1S1YTI3_FLAPC</name>
<proteinExistence type="predicted"/>
<dbReference type="STRING" id="915059.NH26_22305"/>
<evidence type="ECO:0000313" key="2">
    <source>
        <dbReference type="EMBL" id="OHX64329.1"/>
    </source>
</evidence>
<dbReference type="AlphaFoldDB" id="A0A1S1YTI3"/>
<dbReference type="Pfam" id="PF01590">
    <property type="entry name" value="GAF"/>
    <property type="match status" value="1"/>
</dbReference>
<accession>A0A1S1YTI3</accession>
<keyword evidence="3" id="KW-1185">Reference proteome</keyword>
<dbReference type="SMART" id="SM00065">
    <property type="entry name" value="GAF"/>
    <property type="match status" value="1"/>
</dbReference>
<dbReference type="InterPro" id="IPR003018">
    <property type="entry name" value="GAF"/>
</dbReference>
<sequence>MKAPETPENEFDRIKDLYSYNILDTLGDIDFDYITKMAAQICQTKISVVSLIDRDRQWFKSKYGLDAPETPREVSFCGHAILDPFNLLEVKDARKDERFHDNPLVTGAPHVIFYAGIPLMSEKGNALGTLCVIDDHPGELSDDQKESLKILSHQVVRLLDLRKRTLEIEESNKELTKYSKHLKEFIQISTEDMNGPVLSMDSIINIAILKQPDPQIEGYLKRISREIDILKEMMEDFRRYDEIVKYEIHYDNYSIQDLSEELKSILMGYMRQYPIEVTSELECLRIDKKSLIEIFYQLFTYLLGYGEYLDMQFNLQVQESYFNYNFSLRIKELVIAEQHIKNIFDPFVSKIIEQKNQNKYKKDLSILQKQISLLGGKIKVVSNSDIGTEVHFSIEK</sequence>
<reference evidence="2 3" key="1">
    <citation type="journal article" date="2012" name="Int. J. Syst. Evol. Microbiol.">
        <title>Flammeovirga pacifica sp. nov., isolated from deep-sea sediment.</title>
        <authorList>
            <person name="Xu H."/>
            <person name="Fu Y."/>
            <person name="Yang N."/>
            <person name="Ding Z."/>
            <person name="Lai Q."/>
            <person name="Zeng R."/>
        </authorList>
    </citation>
    <scope>NUCLEOTIDE SEQUENCE [LARGE SCALE GENOMIC DNA]</scope>
    <source>
        <strain evidence="3">DSM 24597 / LMG 26175 / WPAGA1</strain>
    </source>
</reference>
<dbReference type="Proteomes" id="UP000179797">
    <property type="component" value="Unassembled WGS sequence"/>
</dbReference>
<gene>
    <name evidence="2" type="ORF">NH26_22305</name>
</gene>
<protein>
    <recommendedName>
        <fullName evidence="1">GAF domain-containing protein</fullName>
    </recommendedName>
</protein>
<dbReference type="SUPFAM" id="SSF55781">
    <property type="entry name" value="GAF domain-like"/>
    <property type="match status" value="1"/>
</dbReference>
<dbReference type="InterPro" id="IPR036890">
    <property type="entry name" value="HATPase_C_sf"/>
</dbReference>